<protein>
    <submittedName>
        <fullName evidence="1">Uncharacterized protein</fullName>
    </submittedName>
</protein>
<evidence type="ECO:0000313" key="2">
    <source>
        <dbReference type="Proteomes" id="UP001497493"/>
    </source>
</evidence>
<organism evidence="1 2">
    <name type="scientific">Candidatus Methylocalor cossyra</name>
    <dbReference type="NCBI Taxonomy" id="3108543"/>
    <lineage>
        <taxon>Bacteria</taxon>
        <taxon>Pseudomonadati</taxon>
        <taxon>Pseudomonadota</taxon>
        <taxon>Gammaproteobacteria</taxon>
        <taxon>Methylococcales</taxon>
        <taxon>Methylococcaceae</taxon>
        <taxon>Candidatus Methylocalor</taxon>
    </lineage>
</organism>
<dbReference type="RefSeq" id="WP_348759745.1">
    <property type="nucleotide sequence ID" value="NZ_OZ026884.1"/>
</dbReference>
<name>A0ABM9NI32_9GAMM</name>
<dbReference type="EMBL" id="OZ026884">
    <property type="protein sequence ID" value="CAL1240251.1"/>
    <property type="molecule type" value="Genomic_DNA"/>
</dbReference>
<evidence type="ECO:0000313" key="1">
    <source>
        <dbReference type="EMBL" id="CAL1240251.1"/>
    </source>
</evidence>
<keyword evidence="2" id="KW-1185">Reference proteome</keyword>
<accession>A0ABM9NI32</accession>
<reference evidence="1 2" key="1">
    <citation type="submission" date="2024-04" db="EMBL/GenBank/DDBJ databases">
        <authorList>
            <person name="Cremers G."/>
        </authorList>
    </citation>
    <scope>NUCLEOTIDE SEQUENCE [LARGE SCALE GENOMIC DNA]</scope>
    <source>
        <strain evidence="1">MeCH1-AG</strain>
    </source>
</reference>
<sequence>MKGFAPVFEVQLPKQMGRPLSEEAVCQSYRLLAAVLKRNPEVKGLYASSWYHDPAVAVINPRLRFLNELFLQNGGLIHRLDTTPHCIEDALLKSTTRQRLYAEGKYLPTSYARYWARNAMLAWAEAGAGFTTQPCVGAP</sequence>
<dbReference type="Proteomes" id="UP001497493">
    <property type="component" value="Chromosome"/>
</dbReference>
<gene>
    <name evidence="1" type="ORF">MECH1_V1_1475</name>
</gene>
<proteinExistence type="predicted"/>